<dbReference type="Pfam" id="PF00052">
    <property type="entry name" value="Laminin_B"/>
    <property type="match status" value="1"/>
</dbReference>
<evidence type="ECO:0000256" key="3">
    <source>
        <dbReference type="ARBA" id="ARBA00023157"/>
    </source>
</evidence>
<keyword evidence="1" id="KW-0732">Signal</keyword>
<feature type="domain" description="Laminin IV type A" evidence="5">
    <location>
        <begin position="76"/>
        <end position="221"/>
    </location>
</feature>
<dbReference type="EMBL" id="KQ416719">
    <property type="protein sequence ID" value="KOF95554.1"/>
    <property type="molecule type" value="Genomic_DNA"/>
</dbReference>
<organism evidence="6">
    <name type="scientific">Octopus bimaculoides</name>
    <name type="common">California two-spotted octopus</name>
    <dbReference type="NCBI Taxonomy" id="37653"/>
    <lineage>
        <taxon>Eukaryota</taxon>
        <taxon>Metazoa</taxon>
        <taxon>Spiralia</taxon>
        <taxon>Lophotrochozoa</taxon>
        <taxon>Mollusca</taxon>
        <taxon>Cephalopoda</taxon>
        <taxon>Coleoidea</taxon>
        <taxon>Octopodiformes</taxon>
        <taxon>Octopoda</taxon>
        <taxon>Incirrata</taxon>
        <taxon>Octopodidae</taxon>
        <taxon>Octopus</taxon>
    </lineage>
</organism>
<name>A0A0L8I2C7_OCTBM</name>
<evidence type="ECO:0000256" key="2">
    <source>
        <dbReference type="ARBA" id="ARBA00022737"/>
    </source>
</evidence>
<keyword evidence="4" id="KW-0325">Glycoprotein</keyword>
<dbReference type="OrthoDB" id="5984158at2759"/>
<dbReference type="SMART" id="SM00281">
    <property type="entry name" value="LamB"/>
    <property type="match status" value="1"/>
</dbReference>
<dbReference type="STRING" id="37653.A0A0L8I2C7"/>
<dbReference type="AlphaFoldDB" id="A0A0L8I2C7"/>
<protein>
    <recommendedName>
        <fullName evidence="5">Laminin IV type A domain-containing protein</fullName>
    </recommendedName>
</protein>
<proteinExistence type="predicted"/>
<gene>
    <name evidence="6" type="ORF">OCBIM_22038025mg</name>
</gene>
<accession>A0A0L8I2C7</accession>
<evidence type="ECO:0000256" key="4">
    <source>
        <dbReference type="ARBA" id="ARBA00023180"/>
    </source>
</evidence>
<keyword evidence="3" id="KW-1015">Disulfide bond</keyword>
<evidence type="ECO:0000256" key="1">
    <source>
        <dbReference type="ARBA" id="ARBA00022729"/>
    </source>
</evidence>
<dbReference type="InterPro" id="IPR000034">
    <property type="entry name" value="Laminin_IV"/>
</dbReference>
<sequence>MLVTSNKYAPELLVFQPIDKSADFLSECIDDSLNLKEGKEKLKSCRTRFFALTTDYNNGALYCNCEHSSLTWYTISDMKNWTLPNTVDAIIEEGSSEISAIINLVEDEKKPLYWSAPYTYLSNKIISYGGQLKYSVEFDTYDDGEMVEGTPDVILMGNNTSLVHSVVSETDQTEYTVDLRFSSEIVASAPGLAFVRVAHKRHHFERGRCQYCLTGLRAGDT</sequence>
<evidence type="ECO:0000259" key="5">
    <source>
        <dbReference type="PROSITE" id="PS51115"/>
    </source>
</evidence>
<keyword evidence="2" id="KW-0677">Repeat</keyword>
<reference evidence="6" key="1">
    <citation type="submission" date="2015-07" db="EMBL/GenBank/DDBJ databases">
        <title>MeaNS - Measles Nucleotide Surveillance Program.</title>
        <authorList>
            <person name="Tran T."/>
            <person name="Druce J."/>
        </authorList>
    </citation>
    <scope>NUCLEOTIDE SEQUENCE</scope>
    <source>
        <strain evidence="6">UCB-OBI-ISO-001</strain>
        <tissue evidence="6">Gonad</tissue>
    </source>
</reference>
<dbReference type="PROSITE" id="PS51115">
    <property type="entry name" value="LAMININ_IVA"/>
    <property type="match status" value="1"/>
</dbReference>
<evidence type="ECO:0000313" key="6">
    <source>
        <dbReference type="EMBL" id="KOF95554.1"/>
    </source>
</evidence>